<dbReference type="RefSeq" id="WP_186638648.1">
    <property type="nucleotide sequence ID" value="NZ_JACOAF010000030.1"/>
</dbReference>
<comment type="caution">
    <text evidence="1">The sequence shown here is derived from an EMBL/GenBank/DDBJ whole genome shotgun (WGS) entry which is preliminary data.</text>
</comment>
<keyword evidence="2" id="KW-1185">Reference proteome</keyword>
<evidence type="ECO:0000313" key="1">
    <source>
        <dbReference type="EMBL" id="MBC3540633.1"/>
    </source>
</evidence>
<organism evidence="1 2">
    <name type="scientific">Rufibacter sediminis</name>
    <dbReference type="NCBI Taxonomy" id="2762756"/>
    <lineage>
        <taxon>Bacteria</taxon>
        <taxon>Pseudomonadati</taxon>
        <taxon>Bacteroidota</taxon>
        <taxon>Cytophagia</taxon>
        <taxon>Cytophagales</taxon>
        <taxon>Hymenobacteraceae</taxon>
        <taxon>Rufibacter</taxon>
    </lineage>
</organism>
<sequence>MGDRALIIFHDKAKKEFSPVIYLHWAGYKVKDYIKETQELMADRLDDVSYAAARFIGICHSHEVSNLSLGIWNLPKGFSSDNAYLKNMSHGDRGVFLVDASDFSFRQIK</sequence>
<name>A0ABR6VTU8_9BACT</name>
<proteinExistence type="predicted"/>
<dbReference type="Proteomes" id="UP000659698">
    <property type="component" value="Unassembled WGS sequence"/>
</dbReference>
<dbReference type="EMBL" id="JACOAF010000030">
    <property type="protein sequence ID" value="MBC3540633.1"/>
    <property type="molecule type" value="Genomic_DNA"/>
</dbReference>
<protein>
    <submittedName>
        <fullName evidence="1">Uncharacterized protein</fullName>
    </submittedName>
</protein>
<gene>
    <name evidence="1" type="ORF">H7U12_13145</name>
</gene>
<accession>A0ABR6VTU8</accession>
<reference evidence="1 2" key="1">
    <citation type="journal article" date="2019" name="Int. J. Syst. Evol. Microbiol.">
        <title>Rufibacter sediminis sp. nov., isolated from freshwater lake sediment.</title>
        <authorList>
            <person name="Qu J.H."/>
            <person name="Zhang L.J."/>
            <person name="Fu Y.H."/>
            <person name="Li H.F."/>
        </authorList>
    </citation>
    <scope>NUCLEOTIDE SEQUENCE [LARGE SCALE GENOMIC DNA]</scope>
    <source>
        <strain evidence="1 2">H-1</strain>
    </source>
</reference>
<evidence type="ECO:0000313" key="2">
    <source>
        <dbReference type="Proteomes" id="UP000659698"/>
    </source>
</evidence>